<dbReference type="GO" id="GO:0051287">
    <property type="term" value="F:NAD binding"/>
    <property type="evidence" value="ECO:0007669"/>
    <property type="project" value="InterPro"/>
</dbReference>
<dbReference type="Gene3D" id="3.40.50.720">
    <property type="entry name" value="NAD(P)-binding Rossmann-like Domain"/>
    <property type="match status" value="2"/>
</dbReference>
<dbReference type="Proteomes" id="UP000829829">
    <property type="component" value="Chromosome 1"/>
</dbReference>
<gene>
    <name evidence="6" type="ORF">MAL03_10855</name>
</gene>
<evidence type="ECO:0008006" key="8">
    <source>
        <dbReference type="Google" id="ProtNLM"/>
    </source>
</evidence>
<dbReference type="SUPFAM" id="SSF51735">
    <property type="entry name" value="NAD(P)-binding Rossmann-fold domains"/>
    <property type="match status" value="1"/>
</dbReference>
<dbReference type="SUPFAM" id="SSF52283">
    <property type="entry name" value="Formate/glycerate dehydrogenase catalytic domain-like"/>
    <property type="match status" value="1"/>
</dbReference>
<evidence type="ECO:0000259" key="4">
    <source>
        <dbReference type="Pfam" id="PF00389"/>
    </source>
</evidence>
<dbReference type="GO" id="GO:0016616">
    <property type="term" value="F:oxidoreductase activity, acting on the CH-OH group of donors, NAD or NADP as acceptor"/>
    <property type="evidence" value="ECO:0007669"/>
    <property type="project" value="InterPro"/>
</dbReference>
<keyword evidence="2" id="KW-0520">NAD</keyword>
<dbReference type="EMBL" id="CP091957">
    <property type="protein sequence ID" value="UOG55415.1"/>
    <property type="molecule type" value="Genomic_DNA"/>
</dbReference>
<sequence>MKRIIACDLFTDLNLYRIPSKYQLELERRFPNFAIVPVNTPGNPLIIEDAEIYWGNRIKAKMLDAMPRLKWIHFGSIGIGDIRNSNASEKKIIVTNSKGTSEKAVALTALSFLLSLARGLKIASEISSVDEFSREGFDFYFDSVFDFSEHYNVLILGYGEIGGLLGGYFSCLGIQYDIVVEDNQKERRGNFNNIYELGDLESIINKYDAIINILPLTNLTKGVFDCAKFSRMKPTSFFINVGRGETVVECDLIKAIKSKKIAGAGLDVFENEPLDNKSELLKLSNVLITPHIAAMSNSYWPKEIEIFSNNLELFIKGIQLKNIVNLSKGY</sequence>
<dbReference type="PANTHER" id="PTHR43333">
    <property type="entry name" value="2-HACID_DH_C DOMAIN-CONTAINING PROTEIN"/>
    <property type="match status" value="1"/>
</dbReference>
<evidence type="ECO:0000313" key="7">
    <source>
        <dbReference type="Proteomes" id="UP000829829"/>
    </source>
</evidence>
<keyword evidence="1 3" id="KW-0560">Oxidoreductase</keyword>
<accession>A0AAE9GAN3</accession>
<dbReference type="InterPro" id="IPR036291">
    <property type="entry name" value="NAD(P)-bd_dom_sf"/>
</dbReference>
<comment type="similarity">
    <text evidence="3">Belongs to the D-isomer specific 2-hydroxyacid dehydrogenase family.</text>
</comment>
<dbReference type="InterPro" id="IPR006139">
    <property type="entry name" value="D-isomer_2_OHA_DH_cat_dom"/>
</dbReference>
<protein>
    <recommendedName>
        <fullName evidence="8">4-phosphoerythronate dehydrogenase</fullName>
    </recommendedName>
</protein>
<evidence type="ECO:0000259" key="5">
    <source>
        <dbReference type="Pfam" id="PF02826"/>
    </source>
</evidence>
<feature type="domain" description="D-isomer specific 2-hydroxyacid dehydrogenase catalytic" evidence="4">
    <location>
        <begin position="52"/>
        <end position="325"/>
    </location>
</feature>
<dbReference type="InterPro" id="IPR006140">
    <property type="entry name" value="D-isomer_DH_NAD-bd"/>
</dbReference>
<organism evidence="6 7">
    <name type="scientific">Leptospira noguchii</name>
    <dbReference type="NCBI Taxonomy" id="28182"/>
    <lineage>
        <taxon>Bacteria</taxon>
        <taxon>Pseudomonadati</taxon>
        <taxon>Spirochaetota</taxon>
        <taxon>Spirochaetia</taxon>
        <taxon>Leptospirales</taxon>
        <taxon>Leptospiraceae</taxon>
        <taxon>Leptospira</taxon>
    </lineage>
</organism>
<evidence type="ECO:0000256" key="1">
    <source>
        <dbReference type="ARBA" id="ARBA00023002"/>
    </source>
</evidence>
<evidence type="ECO:0000256" key="3">
    <source>
        <dbReference type="RuleBase" id="RU003719"/>
    </source>
</evidence>
<proteinExistence type="inferred from homology"/>
<name>A0AAE9GAN3_9LEPT</name>
<feature type="domain" description="D-isomer specific 2-hydroxyacid dehydrogenase NAD-binding" evidence="5">
    <location>
        <begin position="149"/>
        <end position="293"/>
    </location>
</feature>
<evidence type="ECO:0000313" key="6">
    <source>
        <dbReference type="EMBL" id="UOG55415.1"/>
    </source>
</evidence>
<dbReference type="PANTHER" id="PTHR43333:SF1">
    <property type="entry name" value="D-ISOMER SPECIFIC 2-HYDROXYACID DEHYDROGENASE NAD-BINDING DOMAIN-CONTAINING PROTEIN"/>
    <property type="match status" value="1"/>
</dbReference>
<evidence type="ECO:0000256" key="2">
    <source>
        <dbReference type="ARBA" id="ARBA00023027"/>
    </source>
</evidence>
<dbReference type="AlphaFoldDB" id="A0AAE9GAN3"/>
<dbReference type="Pfam" id="PF02826">
    <property type="entry name" value="2-Hacid_dh_C"/>
    <property type="match status" value="1"/>
</dbReference>
<dbReference type="Pfam" id="PF00389">
    <property type="entry name" value="2-Hacid_dh"/>
    <property type="match status" value="1"/>
</dbReference>
<dbReference type="RefSeq" id="WP_243815166.1">
    <property type="nucleotide sequence ID" value="NZ_CP091943.1"/>
</dbReference>
<reference evidence="6" key="1">
    <citation type="submission" date="2022-02" db="EMBL/GenBank/DDBJ databases">
        <title>The genetically variable rfb locus in Leptospira is a mobile cassette and a molecular signature of serovar identity.</title>
        <authorList>
            <person name="Nieves C."/>
            <person name="Vincent A.T."/>
            <person name="Zarantonelli L."/>
            <person name="Picardeau M."/>
            <person name="Veyrier F.J."/>
            <person name="Buschiazzo A."/>
        </authorList>
    </citation>
    <scope>NUCLEOTIDE SEQUENCE</scope>
    <source>
        <strain evidence="6">IP1512017</strain>
    </source>
</reference>